<keyword evidence="3" id="KW-1185">Reference proteome</keyword>
<evidence type="ECO:0000259" key="1">
    <source>
        <dbReference type="Pfam" id="PF01037"/>
    </source>
</evidence>
<accession>V6ATL8</accession>
<evidence type="ECO:0000313" key="2">
    <source>
        <dbReference type="EMBL" id="CDI05875.1"/>
    </source>
</evidence>
<dbReference type="RefSeq" id="WP_048196197.1">
    <property type="nucleotide sequence ID" value="NZ_CBTY010000009.1"/>
</dbReference>
<dbReference type="Proteomes" id="UP000018159">
    <property type="component" value="Unassembled WGS sequence"/>
</dbReference>
<dbReference type="AlphaFoldDB" id="V6ATL8"/>
<sequence length="82" mass="9288">MPTAFVIIHCEPDQTYYVIRNLKNLPGVKSADDVFGYYEIVCKVESDTHSELEKIITGKIRKIEHIISTMTLTVVEGQGQTM</sequence>
<dbReference type="OrthoDB" id="8136at2157"/>
<dbReference type="Gene3D" id="3.30.70.920">
    <property type="match status" value="1"/>
</dbReference>
<feature type="domain" description="Transcription regulator AsnC/Lrp ligand binding" evidence="1">
    <location>
        <begin position="7"/>
        <end position="76"/>
    </location>
</feature>
<comment type="caution">
    <text evidence="2">The sequence shown here is derived from an EMBL/GenBank/DDBJ whole genome shotgun (WGS) entry which is preliminary data.</text>
</comment>
<dbReference type="STRING" id="1407055.NITUZ_40041"/>
<protein>
    <submittedName>
        <fullName evidence="2">Transcriptional regulator</fullName>
    </submittedName>
</protein>
<dbReference type="SUPFAM" id="SSF54909">
    <property type="entry name" value="Dimeric alpha+beta barrel"/>
    <property type="match status" value="1"/>
</dbReference>
<evidence type="ECO:0000313" key="3">
    <source>
        <dbReference type="Proteomes" id="UP000018159"/>
    </source>
</evidence>
<proteinExistence type="predicted"/>
<reference evidence="2 3" key="1">
    <citation type="journal article" date="2013" name="PLoS ONE">
        <title>Enrichment and Genome Sequence of the Group I.1a Ammonia-Oxidizing Archaeon ?Ca. Nitrosotenuis uzonensis? Representing a Clade Globally.</title>
        <authorList>
            <person name="Lebedeva E.V."/>
            <person name="Hatzenpichler R."/>
            <person name="Pelletier E."/>
            <person name="Schuster N."/>
            <person name="Hauzmayer S."/>
            <person name="Bulaev A."/>
            <person name="Grigor'eva N.V."/>
            <person name="Galushko A."/>
            <person name="Schmid M."/>
            <person name="Palatinszky M."/>
            <person name="Le Paslier D."/>
            <person name="Daims H."/>
            <person name="Wagner M."/>
        </authorList>
    </citation>
    <scope>NUCLEOTIDE SEQUENCE [LARGE SCALE GENOMIC DNA]</scope>
    <source>
        <strain evidence="2 3">N4</strain>
    </source>
</reference>
<organism evidence="2 3">
    <name type="scientific">Candidatus Nitrosotenuis uzonensis</name>
    <dbReference type="NCBI Taxonomy" id="1407055"/>
    <lineage>
        <taxon>Archaea</taxon>
        <taxon>Nitrososphaerota</taxon>
        <taxon>Candidatus Nitrosotenuis</taxon>
    </lineage>
</organism>
<dbReference type="Pfam" id="PF01037">
    <property type="entry name" value="AsnC_trans_reg"/>
    <property type="match status" value="1"/>
</dbReference>
<dbReference type="EMBL" id="CBTY010000009">
    <property type="protein sequence ID" value="CDI05875.1"/>
    <property type="molecule type" value="Genomic_DNA"/>
</dbReference>
<gene>
    <name evidence="2" type="ORF">NITUZ_40041</name>
</gene>
<dbReference type="InterPro" id="IPR011008">
    <property type="entry name" value="Dimeric_a/b-barrel"/>
</dbReference>
<dbReference type="InterPro" id="IPR019887">
    <property type="entry name" value="Tscrpt_reg_AsnC/Lrp_C"/>
</dbReference>
<name>V6ATL8_9ARCH</name>